<sequence>MTQAKVRKGEMSRARLLQAAASEFAAKGYHRTRVSDIVRQAGLTQAAFYLYFESKELLYQELMDRFFKKLWELSDAGRKVTPLKSHEVQSRLKENLLDLFRFFMEMPELTTIVLTQTEGEDLHRRLAGIVADNLRRNQEAGHVKANLSVEVTAESIVAMLYRLTIRYLLTGEKTAEQLADEAVALLAGGMLQS</sequence>
<dbReference type="Pfam" id="PF00440">
    <property type="entry name" value="TetR_N"/>
    <property type="match status" value="1"/>
</dbReference>
<evidence type="ECO:0000313" key="5">
    <source>
        <dbReference type="Proteomes" id="UP000198915"/>
    </source>
</evidence>
<evidence type="ECO:0000313" key="4">
    <source>
        <dbReference type="EMBL" id="SFI82887.1"/>
    </source>
</evidence>
<dbReference type="STRING" id="1884381.SAMN05518846_101274"/>
<dbReference type="AlphaFoldDB" id="A0A1I3LDW8"/>
<dbReference type="Gene3D" id="1.10.357.10">
    <property type="entry name" value="Tetracycline Repressor, domain 2"/>
    <property type="match status" value="1"/>
</dbReference>
<accession>A0A1I3LDW8</accession>
<evidence type="ECO:0000256" key="1">
    <source>
        <dbReference type="ARBA" id="ARBA00023125"/>
    </source>
</evidence>
<dbReference type="Gene3D" id="1.10.10.60">
    <property type="entry name" value="Homeodomain-like"/>
    <property type="match status" value="1"/>
</dbReference>
<dbReference type="RefSeq" id="WP_092266160.1">
    <property type="nucleotide sequence ID" value="NZ_FORT01000001.1"/>
</dbReference>
<dbReference type="EMBL" id="FORT01000001">
    <property type="protein sequence ID" value="SFI82887.1"/>
    <property type="molecule type" value="Genomic_DNA"/>
</dbReference>
<feature type="DNA-binding region" description="H-T-H motif" evidence="2">
    <location>
        <begin position="33"/>
        <end position="52"/>
    </location>
</feature>
<dbReference type="InterPro" id="IPR001647">
    <property type="entry name" value="HTH_TetR"/>
</dbReference>
<dbReference type="GO" id="GO:0003677">
    <property type="term" value="F:DNA binding"/>
    <property type="evidence" value="ECO:0007669"/>
    <property type="project" value="UniProtKB-UniRule"/>
</dbReference>
<proteinExistence type="predicted"/>
<dbReference type="InterPro" id="IPR050624">
    <property type="entry name" value="HTH-type_Tx_Regulator"/>
</dbReference>
<dbReference type="InterPro" id="IPR009057">
    <property type="entry name" value="Homeodomain-like_sf"/>
</dbReference>
<feature type="domain" description="HTH tetR-type" evidence="3">
    <location>
        <begin position="10"/>
        <end position="70"/>
    </location>
</feature>
<dbReference type="PANTHER" id="PTHR43479">
    <property type="entry name" value="ACREF/ENVCD OPERON REPRESSOR-RELATED"/>
    <property type="match status" value="1"/>
</dbReference>
<dbReference type="PROSITE" id="PS50977">
    <property type="entry name" value="HTH_TETR_2"/>
    <property type="match status" value="1"/>
</dbReference>
<reference evidence="5" key="1">
    <citation type="submission" date="2016-10" db="EMBL/GenBank/DDBJ databases">
        <authorList>
            <person name="Varghese N."/>
            <person name="Submissions S."/>
        </authorList>
    </citation>
    <scope>NUCLEOTIDE SEQUENCE [LARGE SCALE GENOMIC DNA]</scope>
    <source>
        <strain evidence="5">OK042</strain>
    </source>
</reference>
<evidence type="ECO:0000256" key="2">
    <source>
        <dbReference type="PROSITE-ProRule" id="PRU00335"/>
    </source>
</evidence>
<protein>
    <submittedName>
        <fullName evidence="4">Transcriptional regulator, TetR family</fullName>
    </submittedName>
</protein>
<dbReference type="PANTHER" id="PTHR43479:SF8">
    <property type="entry name" value="TRANSCRIPTIONAL REGULATOR, TETR FAMILY"/>
    <property type="match status" value="1"/>
</dbReference>
<name>A0A1I3LDW8_9BACL</name>
<gene>
    <name evidence="4" type="ORF">SAMN05518846_101274</name>
</gene>
<keyword evidence="5" id="KW-1185">Reference proteome</keyword>
<dbReference type="PRINTS" id="PR00455">
    <property type="entry name" value="HTHTETR"/>
</dbReference>
<keyword evidence="1 2" id="KW-0238">DNA-binding</keyword>
<dbReference type="Proteomes" id="UP000198915">
    <property type="component" value="Unassembled WGS sequence"/>
</dbReference>
<organism evidence="4 5">
    <name type="scientific">Brevibacillus centrosporus</name>
    <dbReference type="NCBI Taxonomy" id="54910"/>
    <lineage>
        <taxon>Bacteria</taxon>
        <taxon>Bacillati</taxon>
        <taxon>Bacillota</taxon>
        <taxon>Bacilli</taxon>
        <taxon>Bacillales</taxon>
        <taxon>Paenibacillaceae</taxon>
        <taxon>Brevibacillus</taxon>
    </lineage>
</organism>
<dbReference type="InterPro" id="IPR036271">
    <property type="entry name" value="Tet_transcr_reg_TetR-rel_C_sf"/>
</dbReference>
<evidence type="ECO:0000259" key="3">
    <source>
        <dbReference type="PROSITE" id="PS50977"/>
    </source>
</evidence>
<dbReference type="SUPFAM" id="SSF46689">
    <property type="entry name" value="Homeodomain-like"/>
    <property type="match status" value="1"/>
</dbReference>
<dbReference type="SUPFAM" id="SSF48498">
    <property type="entry name" value="Tetracyclin repressor-like, C-terminal domain"/>
    <property type="match status" value="1"/>
</dbReference>